<dbReference type="PANTHER" id="PTHR11680:SF35">
    <property type="entry name" value="SERINE HYDROXYMETHYLTRANSFERASE 1"/>
    <property type="match status" value="1"/>
</dbReference>
<organism evidence="13 14">
    <name type="scientific">Mycoplasmopsis gallinacea</name>
    <dbReference type="NCBI Taxonomy" id="29556"/>
    <lineage>
        <taxon>Bacteria</taxon>
        <taxon>Bacillati</taxon>
        <taxon>Mycoplasmatota</taxon>
        <taxon>Mycoplasmoidales</taxon>
        <taxon>Metamycoplasmataceae</taxon>
        <taxon>Mycoplasmopsis</taxon>
    </lineage>
</organism>
<comment type="pathway">
    <text evidence="10">Amino-acid biosynthesis; glycine biosynthesis; glycine from L-serine: step 1/1.</text>
</comment>
<evidence type="ECO:0000256" key="3">
    <source>
        <dbReference type="ARBA" id="ARBA00006376"/>
    </source>
</evidence>
<dbReference type="InterPro" id="IPR019798">
    <property type="entry name" value="Ser_HO-MeTrfase_PLP_BS"/>
</dbReference>
<dbReference type="GO" id="GO:0035999">
    <property type="term" value="P:tetrahydrofolate interconversion"/>
    <property type="evidence" value="ECO:0007669"/>
    <property type="project" value="UniProtKB-UniRule"/>
</dbReference>
<dbReference type="GO" id="GO:0005829">
    <property type="term" value="C:cytosol"/>
    <property type="evidence" value="ECO:0007669"/>
    <property type="project" value="TreeGrafter"/>
</dbReference>
<dbReference type="NCBIfam" id="NF000586">
    <property type="entry name" value="PRK00011.1"/>
    <property type="match status" value="1"/>
</dbReference>
<proteinExistence type="inferred from homology"/>
<dbReference type="GO" id="GO:0030170">
    <property type="term" value="F:pyridoxal phosphate binding"/>
    <property type="evidence" value="ECO:0007669"/>
    <property type="project" value="UniProtKB-UniRule"/>
</dbReference>
<dbReference type="PANTHER" id="PTHR11680">
    <property type="entry name" value="SERINE HYDROXYMETHYLTRANSFERASE"/>
    <property type="match status" value="1"/>
</dbReference>
<evidence type="ECO:0000256" key="10">
    <source>
        <dbReference type="HAMAP-Rule" id="MF_00051"/>
    </source>
</evidence>
<comment type="subunit">
    <text evidence="4 10">Homodimer.</text>
</comment>
<keyword evidence="5 10" id="KW-0963">Cytoplasm</keyword>
<dbReference type="Gene3D" id="3.90.1150.10">
    <property type="entry name" value="Aspartate Aminotransferase, domain 1"/>
    <property type="match status" value="1"/>
</dbReference>
<comment type="pathway">
    <text evidence="10">One-carbon metabolism; tetrahydrofolate interconversion.</text>
</comment>
<comment type="caution">
    <text evidence="10">Lacks conserved residue(s) required for the propagation of feature annotation.</text>
</comment>
<gene>
    <name evidence="10 13" type="primary">glyA</name>
    <name evidence="13" type="ORF">VO56_00990</name>
</gene>
<sequence>MYSKIKLHDKVVSDAINNELVRQEDFIQLIASENFVSEDVLIAQGSVLTNKYGEGYPGRRYYGGCENVDVVETAAIERLKAIFGVKYANVQPYSGSVANAAAIASVVPHGGKIMGLSLSSGGHLTHGYKISFSGIFYNAVSYDLGKDEKLDYDAIEAFAMQEKPDLIICGYSAYSQIINFKRFKEIANKCGAKLLADIAHIAGLIAGGVHPSPVGYADIITSTTHKTLRSGRGGIIMTNDEEIAKKMDRWVFPGYQGGPLFHAIAGKAVGLYEVMQPMFKEYAENIVKNAKTLCEFFKSKGARIISGGTENHLFLMDVNQTYSITGKEAEALLDKVNITINKNSIPFDTLSPMVTSGLRFGTAAMTSRGFTKWIELGEIIHHCLLNYAKLSSDTPEAKSELAEIKSKVLALTKEFPIKKSYL</sequence>
<dbReference type="FunFam" id="3.40.640.10:FF:000001">
    <property type="entry name" value="Serine hydroxymethyltransferase"/>
    <property type="match status" value="1"/>
</dbReference>
<feature type="binding site" evidence="10">
    <location>
        <begin position="122"/>
        <end position="124"/>
    </location>
    <ligand>
        <name>(6S)-5,6,7,8-tetrahydrofolate</name>
        <dbReference type="ChEBI" id="CHEBI:57453"/>
    </ligand>
</feature>
<evidence type="ECO:0000313" key="13">
    <source>
        <dbReference type="EMBL" id="AKA49848.1"/>
    </source>
</evidence>
<dbReference type="SUPFAM" id="SSF53383">
    <property type="entry name" value="PLP-dependent transferases"/>
    <property type="match status" value="1"/>
</dbReference>
<dbReference type="EC" id="2.1.2.1" evidence="10"/>
<keyword evidence="6 10" id="KW-0554">One-carbon metabolism</keyword>
<dbReference type="InterPro" id="IPR015421">
    <property type="entry name" value="PyrdxlP-dep_Trfase_major"/>
</dbReference>
<dbReference type="KEGG" id="mgb:VO56_00990"/>
<feature type="modified residue" description="N6-(pyridoxal phosphate)lysine" evidence="10 11">
    <location>
        <position position="226"/>
    </location>
</feature>
<comment type="cofactor">
    <cofactor evidence="1 10 11">
        <name>pyridoxal 5'-phosphate</name>
        <dbReference type="ChEBI" id="CHEBI:597326"/>
    </cofactor>
</comment>
<evidence type="ECO:0000256" key="4">
    <source>
        <dbReference type="ARBA" id="ARBA00011738"/>
    </source>
</evidence>
<protein>
    <recommendedName>
        <fullName evidence="10">Serine hydroxymethyltransferase</fullName>
        <shortName evidence="10">SHMT</shortName>
        <shortName evidence="10">Serine methylase</shortName>
        <ecNumber evidence="10">2.1.2.1</ecNumber>
    </recommendedName>
</protein>
<evidence type="ECO:0000259" key="12">
    <source>
        <dbReference type="Pfam" id="PF00464"/>
    </source>
</evidence>
<comment type="similarity">
    <text evidence="3 10">Belongs to the SHMT family.</text>
</comment>
<comment type="function">
    <text evidence="9">Catalyzes the reversible interconversion of serine and glycine with tetrahydrofolate (THF) serving as the one-carbon carrier. This reaction serves as the major source of one-carbon groups required for the biosynthesis of purines, thymidylate, methionine, and other important biomolecules. Also exhibits THF-independent aldolase activity toward beta-hydroxyamino acids, producing glycine and aldehydes, via a retro-aldol mechanism. Thus, is able to catalyze the cleavage of L-allo-threonine.</text>
</comment>
<dbReference type="PROSITE" id="PS00096">
    <property type="entry name" value="SHMT"/>
    <property type="match status" value="1"/>
</dbReference>
<evidence type="ECO:0000313" key="14">
    <source>
        <dbReference type="Proteomes" id="UP000032722"/>
    </source>
</evidence>
<dbReference type="InterPro" id="IPR039429">
    <property type="entry name" value="SHMT-like_dom"/>
</dbReference>
<evidence type="ECO:0000256" key="9">
    <source>
        <dbReference type="ARBA" id="ARBA00054606"/>
    </source>
</evidence>
<dbReference type="UniPathway" id="UPA00288">
    <property type="reaction ID" value="UER01023"/>
</dbReference>
<dbReference type="GO" id="GO:0004372">
    <property type="term" value="F:glycine hydroxymethyltransferase activity"/>
    <property type="evidence" value="ECO:0007669"/>
    <property type="project" value="UniProtKB-UniRule"/>
</dbReference>
<keyword evidence="10" id="KW-0028">Amino-acid biosynthesis</keyword>
<dbReference type="GO" id="GO:0032259">
    <property type="term" value="P:methylation"/>
    <property type="evidence" value="ECO:0007669"/>
    <property type="project" value="UniProtKB-KW"/>
</dbReference>
<dbReference type="PATRIC" id="fig|29556.3.peg.198"/>
<evidence type="ECO:0000256" key="11">
    <source>
        <dbReference type="PIRSR" id="PIRSR000412-50"/>
    </source>
</evidence>
<evidence type="ECO:0000256" key="7">
    <source>
        <dbReference type="ARBA" id="ARBA00022679"/>
    </source>
</evidence>
<evidence type="ECO:0000256" key="1">
    <source>
        <dbReference type="ARBA" id="ARBA00001933"/>
    </source>
</evidence>
<feature type="site" description="Plays an important role in substrate specificity" evidence="10">
    <location>
        <position position="225"/>
    </location>
</feature>
<feature type="binding site" evidence="10">
    <location>
        <position position="241"/>
    </location>
    <ligand>
        <name>(6S)-5,6,7,8-tetrahydrofolate</name>
        <dbReference type="ChEBI" id="CHEBI:57453"/>
    </ligand>
</feature>
<dbReference type="InterPro" id="IPR015424">
    <property type="entry name" value="PyrdxlP-dep_Trfase"/>
</dbReference>
<dbReference type="InterPro" id="IPR015422">
    <property type="entry name" value="PyrdxlP-dep_Trfase_small"/>
</dbReference>
<feature type="domain" description="Serine hydroxymethyltransferase-like" evidence="12">
    <location>
        <begin position="7"/>
        <end position="372"/>
    </location>
</feature>
<feature type="binding site" evidence="10">
    <location>
        <position position="118"/>
    </location>
    <ligand>
        <name>(6S)-5,6,7,8-tetrahydrofolate</name>
        <dbReference type="ChEBI" id="CHEBI:57453"/>
    </ligand>
</feature>
<dbReference type="PIRSF" id="PIRSF000412">
    <property type="entry name" value="SHMT"/>
    <property type="match status" value="1"/>
</dbReference>
<keyword evidence="13" id="KW-0489">Methyltransferase</keyword>
<dbReference type="Gene3D" id="3.40.640.10">
    <property type="entry name" value="Type I PLP-dependent aspartate aminotransferase-like (Major domain)"/>
    <property type="match status" value="1"/>
</dbReference>
<accession>A0A0D5ZIU3</accession>
<dbReference type="InterPro" id="IPR049943">
    <property type="entry name" value="Ser_HO-MeTrfase-like"/>
</dbReference>
<name>A0A0D5ZIU3_9BACT</name>
<evidence type="ECO:0000256" key="2">
    <source>
        <dbReference type="ARBA" id="ARBA00004496"/>
    </source>
</evidence>
<reference evidence="13 14" key="1">
    <citation type="journal article" date="2015" name="Genome Announc.">
        <title>Complete Genome Sequence of Mycoplasma meleagridis, a Possible Emerging Pathogen in Chickens.</title>
        <authorList>
            <person name="Abolnik C."/>
        </authorList>
    </citation>
    <scope>NUCLEOTIDE SEQUENCE [LARGE SCALE GENOMIC DNA]</scope>
    <source>
        <strain evidence="13 14">B2096 8B</strain>
    </source>
</reference>
<dbReference type="EMBL" id="CP011021">
    <property type="protein sequence ID" value="AKA49848.1"/>
    <property type="molecule type" value="Genomic_DNA"/>
</dbReference>
<dbReference type="GO" id="GO:0019264">
    <property type="term" value="P:glycine biosynthetic process from serine"/>
    <property type="evidence" value="ECO:0007669"/>
    <property type="project" value="UniProtKB-UniRule"/>
</dbReference>
<dbReference type="InterPro" id="IPR001085">
    <property type="entry name" value="Ser_HO-MeTrfase"/>
</dbReference>
<evidence type="ECO:0000256" key="6">
    <source>
        <dbReference type="ARBA" id="ARBA00022563"/>
    </source>
</evidence>
<comment type="subcellular location">
    <subcellularLocation>
        <location evidence="2 10">Cytoplasm</location>
    </subcellularLocation>
</comment>
<dbReference type="Pfam" id="PF00464">
    <property type="entry name" value="SHMT"/>
    <property type="match status" value="1"/>
</dbReference>
<keyword evidence="7 10" id="KW-0808">Transferase</keyword>
<dbReference type="CDD" id="cd00378">
    <property type="entry name" value="SHMT"/>
    <property type="match status" value="1"/>
</dbReference>
<comment type="catalytic activity">
    <reaction evidence="10">
        <text>(6R)-5,10-methylene-5,6,7,8-tetrahydrofolate + glycine + H2O = (6S)-5,6,7,8-tetrahydrofolate + L-serine</text>
        <dbReference type="Rhea" id="RHEA:15481"/>
        <dbReference type="ChEBI" id="CHEBI:15377"/>
        <dbReference type="ChEBI" id="CHEBI:15636"/>
        <dbReference type="ChEBI" id="CHEBI:33384"/>
        <dbReference type="ChEBI" id="CHEBI:57305"/>
        <dbReference type="ChEBI" id="CHEBI:57453"/>
        <dbReference type="EC" id="2.1.2.1"/>
    </reaction>
</comment>
<evidence type="ECO:0000256" key="5">
    <source>
        <dbReference type="ARBA" id="ARBA00022490"/>
    </source>
</evidence>
<keyword evidence="8 10" id="KW-0663">Pyridoxal phosphate</keyword>
<dbReference type="AlphaFoldDB" id="A0A0D5ZIU3"/>
<dbReference type="HAMAP" id="MF_00051">
    <property type="entry name" value="SHMT"/>
    <property type="match status" value="1"/>
</dbReference>
<dbReference type="HOGENOM" id="CLU_022477_2_1_14"/>
<evidence type="ECO:0000256" key="8">
    <source>
        <dbReference type="ARBA" id="ARBA00022898"/>
    </source>
</evidence>
<dbReference type="UniPathway" id="UPA00193"/>
<dbReference type="GO" id="GO:0008168">
    <property type="term" value="F:methyltransferase activity"/>
    <property type="evidence" value="ECO:0007669"/>
    <property type="project" value="UniProtKB-KW"/>
</dbReference>
<dbReference type="Proteomes" id="UP000032722">
    <property type="component" value="Chromosome"/>
</dbReference>